<dbReference type="PIRSF" id="PIRSF038991">
    <property type="entry name" value="Protein_AbrB"/>
    <property type="match status" value="1"/>
</dbReference>
<dbReference type="NCBIfam" id="TIGR03082">
    <property type="entry name" value="Gneg_AbrB_dup"/>
    <property type="match status" value="2"/>
</dbReference>
<dbReference type="PANTHER" id="PTHR38457">
    <property type="entry name" value="REGULATOR ABRB-RELATED"/>
    <property type="match status" value="1"/>
</dbReference>
<feature type="transmembrane region" description="Helical" evidence="1">
    <location>
        <begin position="218"/>
        <end position="237"/>
    </location>
</feature>
<evidence type="ECO:0000313" key="2">
    <source>
        <dbReference type="EMBL" id="ODG93968.1"/>
    </source>
</evidence>
<feature type="transmembrane region" description="Helical" evidence="1">
    <location>
        <begin position="65"/>
        <end position="85"/>
    </location>
</feature>
<proteinExistence type="predicted"/>
<keyword evidence="3" id="KW-1185">Reference proteome</keyword>
<dbReference type="InterPro" id="IPR017516">
    <property type="entry name" value="AbrB_dup"/>
</dbReference>
<feature type="transmembrane region" description="Helical" evidence="1">
    <location>
        <begin position="91"/>
        <end position="110"/>
    </location>
</feature>
<evidence type="ECO:0000313" key="3">
    <source>
        <dbReference type="Proteomes" id="UP000094580"/>
    </source>
</evidence>
<dbReference type="EMBL" id="MDKC01000001">
    <property type="protein sequence ID" value="ODG93968.1"/>
    <property type="molecule type" value="Genomic_DNA"/>
</dbReference>
<feature type="transmembrane region" description="Helical" evidence="1">
    <location>
        <begin position="12"/>
        <end position="30"/>
    </location>
</feature>
<dbReference type="Proteomes" id="UP000094580">
    <property type="component" value="Unassembled WGS sequence"/>
</dbReference>
<protein>
    <submittedName>
        <fullName evidence="2">AbrB family transcriptional regulator</fullName>
    </submittedName>
</protein>
<feature type="transmembrane region" description="Helical" evidence="1">
    <location>
        <begin position="273"/>
        <end position="297"/>
    </location>
</feature>
<keyword evidence="1" id="KW-0472">Membrane</keyword>
<comment type="caution">
    <text evidence="2">The sequence shown here is derived from an EMBL/GenBank/DDBJ whole genome shotgun (WGS) entry which is preliminary data.</text>
</comment>
<dbReference type="Pfam" id="PF05145">
    <property type="entry name" value="AbrB"/>
    <property type="match status" value="1"/>
</dbReference>
<dbReference type="PANTHER" id="PTHR38457:SF1">
    <property type="entry name" value="REGULATOR ABRB-RELATED"/>
    <property type="match status" value="1"/>
</dbReference>
<gene>
    <name evidence="2" type="ORF">BED47_02010</name>
</gene>
<accession>A0ABX2ZW11</accession>
<dbReference type="RefSeq" id="WP_069032145.1">
    <property type="nucleotide sequence ID" value="NZ_MDKC01000001.1"/>
</dbReference>
<organism evidence="2 3">
    <name type="scientific">Gottfriedia luciferensis</name>
    <dbReference type="NCBI Taxonomy" id="178774"/>
    <lineage>
        <taxon>Bacteria</taxon>
        <taxon>Bacillati</taxon>
        <taxon>Bacillota</taxon>
        <taxon>Bacilli</taxon>
        <taxon>Bacillales</taxon>
        <taxon>Bacillaceae</taxon>
        <taxon>Gottfriedia</taxon>
    </lineage>
</organism>
<evidence type="ECO:0000256" key="1">
    <source>
        <dbReference type="SAM" id="Phobius"/>
    </source>
</evidence>
<keyword evidence="1" id="KW-0812">Transmembrane</keyword>
<reference evidence="2 3" key="1">
    <citation type="submission" date="2016-07" db="EMBL/GenBank/DDBJ databases">
        <authorList>
            <person name="Townsley L."/>
            <person name="Shank E.A."/>
        </authorList>
    </citation>
    <scope>NUCLEOTIDE SEQUENCE [LARGE SCALE GENOMIC DNA]</scope>
    <source>
        <strain evidence="2 3">CH01</strain>
    </source>
</reference>
<feature type="transmembrane region" description="Helical" evidence="1">
    <location>
        <begin position="156"/>
        <end position="173"/>
    </location>
</feature>
<feature type="transmembrane region" description="Helical" evidence="1">
    <location>
        <begin position="336"/>
        <end position="354"/>
    </location>
</feature>
<keyword evidence="1" id="KW-1133">Transmembrane helix</keyword>
<feature type="transmembrane region" description="Helical" evidence="1">
    <location>
        <begin position="193"/>
        <end position="211"/>
    </location>
</feature>
<feature type="transmembrane region" description="Helical" evidence="1">
    <location>
        <begin position="36"/>
        <end position="53"/>
    </location>
</feature>
<dbReference type="InterPro" id="IPR007820">
    <property type="entry name" value="AbrB_fam"/>
</dbReference>
<name>A0ABX2ZW11_9BACI</name>
<sequence length="369" mass="41332">MVIKYNDNKWIQLLFTFIIAIIGGFLFQLIKLPIPWLLGPMFFVLILSKIKGIKLYWSSKIRDTAMIIIGYTIGLSFTSSTFIQIGHQLSSMILMTFLLILFTIIISIVISKVFKIHYPTVLLGSIPGGLSQMITLAEEIKDIDFTIVTFLQISRLMMIIFMVPLLIFSPFFNVHKSSISEAIHHSSASWHGLFPNIIIFAIFCTLLGVLGKKINFPTALLLGPMIATIILNLSGIHGPALPSVILDCSQLMMGSYIGLLLKPENLTNKLKIVLVSVLSGVVLLTFSLLSSIFLTHIHPIDHISALLSLAPGGMDQMALIAKEVDADITVIMCYQLFRTLFIFIVVPYLLRYIFRTRIQESKVKRISNE</sequence>